<dbReference type="PANTHER" id="PTHR47027:SF20">
    <property type="entry name" value="REVERSE TRANSCRIPTASE-LIKE PROTEIN WITH RNA-DIRECTED DNA POLYMERASE DOMAIN"/>
    <property type="match status" value="1"/>
</dbReference>
<name>A0AAV4HW66_9GAST</name>
<organism evidence="2 3">
    <name type="scientific">Elysia marginata</name>
    <dbReference type="NCBI Taxonomy" id="1093978"/>
    <lineage>
        <taxon>Eukaryota</taxon>
        <taxon>Metazoa</taxon>
        <taxon>Spiralia</taxon>
        <taxon>Lophotrochozoa</taxon>
        <taxon>Mollusca</taxon>
        <taxon>Gastropoda</taxon>
        <taxon>Heterobranchia</taxon>
        <taxon>Euthyneura</taxon>
        <taxon>Panpulmonata</taxon>
        <taxon>Sacoglossa</taxon>
        <taxon>Placobranchoidea</taxon>
        <taxon>Plakobranchidae</taxon>
        <taxon>Elysia</taxon>
    </lineage>
</organism>
<evidence type="ECO:0000313" key="3">
    <source>
        <dbReference type="Proteomes" id="UP000762676"/>
    </source>
</evidence>
<dbReference type="AlphaFoldDB" id="A0AAV4HW66"/>
<proteinExistence type="predicted"/>
<evidence type="ECO:0000313" key="2">
    <source>
        <dbReference type="EMBL" id="GFS01432.1"/>
    </source>
</evidence>
<comment type="caution">
    <text evidence="2">The sequence shown here is derived from an EMBL/GenBank/DDBJ whole genome shotgun (WGS) entry which is preliminary data.</text>
</comment>
<evidence type="ECO:0000259" key="1">
    <source>
        <dbReference type="PROSITE" id="PS50878"/>
    </source>
</evidence>
<gene>
    <name evidence="2" type="ORF">ElyMa_004581000</name>
</gene>
<keyword evidence="3" id="KW-1185">Reference proteome</keyword>
<dbReference type="PANTHER" id="PTHR47027">
    <property type="entry name" value="REVERSE TRANSCRIPTASE DOMAIN-CONTAINING PROTEIN"/>
    <property type="match status" value="1"/>
</dbReference>
<protein>
    <submittedName>
        <fullName evidence="2">LINE-1 retrotransposable element ORF2 protein</fullName>
    </submittedName>
</protein>
<dbReference type="Pfam" id="PF00078">
    <property type="entry name" value="RVT_1"/>
    <property type="match status" value="1"/>
</dbReference>
<sequence length="98" mass="10865">MYDGTTARVIHGGELIDPFDIKTGVRQGCLLTPFLFLLVVDYILRRSTEGKQTGTQCTLTSQLEDLDFADDIALLSHNHQQLQEKTATLNTTLKSLGL</sequence>
<accession>A0AAV4HW66</accession>
<dbReference type="Proteomes" id="UP000762676">
    <property type="component" value="Unassembled WGS sequence"/>
</dbReference>
<feature type="domain" description="Reverse transcriptase" evidence="1">
    <location>
        <begin position="1"/>
        <end position="98"/>
    </location>
</feature>
<dbReference type="PROSITE" id="PS50878">
    <property type="entry name" value="RT_POL"/>
    <property type="match status" value="1"/>
</dbReference>
<dbReference type="EMBL" id="BMAT01009210">
    <property type="protein sequence ID" value="GFS01432.1"/>
    <property type="molecule type" value="Genomic_DNA"/>
</dbReference>
<reference evidence="2 3" key="1">
    <citation type="journal article" date="2021" name="Elife">
        <title>Chloroplast acquisition without the gene transfer in kleptoplastic sea slugs, Plakobranchus ocellatus.</title>
        <authorList>
            <person name="Maeda T."/>
            <person name="Takahashi S."/>
            <person name="Yoshida T."/>
            <person name="Shimamura S."/>
            <person name="Takaki Y."/>
            <person name="Nagai Y."/>
            <person name="Toyoda A."/>
            <person name="Suzuki Y."/>
            <person name="Arimoto A."/>
            <person name="Ishii H."/>
            <person name="Satoh N."/>
            <person name="Nishiyama T."/>
            <person name="Hasebe M."/>
            <person name="Maruyama T."/>
            <person name="Minagawa J."/>
            <person name="Obokata J."/>
            <person name="Shigenobu S."/>
        </authorList>
    </citation>
    <scope>NUCLEOTIDE SEQUENCE [LARGE SCALE GENOMIC DNA]</scope>
</reference>
<dbReference type="InterPro" id="IPR000477">
    <property type="entry name" value="RT_dom"/>
</dbReference>